<dbReference type="InParanoid" id="H2XKV4"/>
<proteinExistence type="predicted"/>
<sequence length="74" mass="8882">LVSVIYRYLNTNICIYYALLFVNVYNCWDVQIWCSCWCSFCTFFSRNNGNIDWNVLHLILKSIFHIMPIYSSLI</sequence>
<name>H2XKV4_CIOIN</name>
<dbReference type="Proteomes" id="UP000008144">
    <property type="component" value="Chromosome 1"/>
</dbReference>
<protein>
    <submittedName>
        <fullName evidence="1">Uncharacterized protein</fullName>
    </submittedName>
</protein>
<evidence type="ECO:0000313" key="1">
    <source>
        <dbReference type="Ensembl" id="ENSCINP00000030286.1"/>
    </source>
</evidence>
<dbReference type="Ensembl" id="ENSCINT00000032539.1">
    <property type="protein sequence ID" value="ENSCINP00000030286.1"/>
    <property type="gene ID" value="ENSCING00000019929.1"/>
</dbReference>
<reference evidence="1" key="2">
    <citation type="journal article" date="2008" name="Genome Biol.">
        <title>Improved genome assembly and evidence-based global gene model set for the chordate Ciona intestinalis: new insight into intron and operon populations.</title>
        <authorList>
            <person name="Satou Y."/>
            <person name="Mineta K."/>
            <person name="Ogasawara M."/>
            <person name="Sasakura Y."/>
            <person name="Shoguchi E."/>
            <person name="Ueno K."/>
            <person name="Yamada L."/>
            <person name="Matsumoto J."/>
            <person name="Wasserscheid J."/>
            <person name="Dewar K."/>
            <person name="Wiley G.B."/>
            <person name="Macmil S.L."/>
            <person name="Roe B.A."/>
            <person name="Zeller R.W."/>
            <person name="Hastings K.E."/>
            <person name="Lemaire P."/>
            <person name="Lindquist E."/>
            <person name="Endo T."/>
            <person name="Hotta K."/>
            <person name="Inaba K."/>
        </authorList>
    </citation>
    <scope>NUCLEOTIDE SEQUENCE [LARGE SCALE GENOMIC DNA]</scope>
    <source>
        <strain evidence="1">wild type</strain>
    </source>
</reference>
<reference evidence="1" key="3">
    <citation type="submission" date="2025-08" db="UniProtKB">
        <authorList>
            <consortium name="Ensembl"/>
        </authorList>
    </citation>
    <scope>IDENTIFICATION</scope>
</reference>
<accession>H2XKV4</accession>
<organism evidence="1 2">
    <name type="scientific">Ciona intestinalis</name>
    <name type="common">Transparent sea squirt</name>
    <name type="synonym">Ascidia intestinalis</name>
    <dbReference type="NCBI Taxonomy" id="7719"/>
    <lineage>
        <taxon>Eukaryota</taxon>
        <taxon>Metazoa</taxon>
        <taxon>Chordata</taxon>
        <taxon>Tunicata</taxon>
        <taxon>Ascidiacea</taxon>
        <taxon>Phlebobranchia</taxon>
        <taxon>Cionidae</taxon>
        <taxon>Ciona</taxon>
    </lineage>
</organism>
<dbReference type="AlphaFoldDB" id="H2XKV4"/>
<evidence type="ECO:0000313" key="2">
    <source>
        <dbReference type="Proteomes" id="UP000008144"/>
    </source>
</evidence>
<reference evidence="1" key="4">
    <citation type="submission" date="2025-09" db="UniProtKB">
        <authorList>
            <consortium name="Ensembl"/>
        </authorList>
    </citation>
    <scope>IDENTIFICATION</scope>
</reference>
<dbReference type="EMBL" id="EAAA01000315">
    <property type="status" value="NOT_ANNOTATED_CDS"/>
    <property type="molecule type" value="Genomic_DNA"/>
</dbReference>
<keyword evidence="2" id="KW-1185">Reference proteome</keyword>
<reference evidence="2" key="1">
    <citation type="journal article" date="2002" name="Science">
        <title>The draft genome of Ciona intestinalis: insights into chordate and vertebrate origins.</title>
        <authorList>
            <person name="Dehal P."/>
            <person name="Satou Y."/>
            <person name="Campbell R.K."/>
            <person name="Chapman J."/>
            <person name="Degnan B."/>
            <person name="De Tomaso A."/>
            <person name="Davidson B."/>
            <person name="Di Gregorio A."/>
            <person name="Gelpke M."/>
            <person name="Goodstein D.M."/>
            <person name="Harafuji N."/>
            <person name="Hastings K.E."/>
            <person name="Ho I."/>
            <person name="Hotta K."/>
            <person name="Huang W."/>
            <person name="Kawashima T."/>
            <person name="Lemaire P."/>
            <person name="Martinez D."/>
            <person name="Meinertzhagen I.A."/>
            <person name="Necula S."/>
            <person name="Nonaka M."/>
            <person name="Putnam N."/>
            <person name="Rash S."/>
            <person name="Saiga H."/>
            <person name="Satake M."/>
            <person name="Terry A."/>
            <person name="Yamada L."/>
            <person name="Wang H.G."/>
            <person name="Awazu S."/>
            <person name="Azumi K."/>
            <person name="Boore J."/>
            <person name="Branno M."/>
            <person name="Chin-Bow S."/>
            <person name="DeSantis R."/>
            <person name="Doyle S."/>
            <person name="Francino P."/>
            <person name="Keys D.N."/>
            <person name="Haga S."/>
            <person name="Hayashi H."/>
            <person name="Hino K."/>
            <person name="Imai K.S."/>
            <person name="Inaba K."/>
            <person name="Kano S."/>
            <person name="Kobayashi K."/>
            <person name="Kobayashi M."/>
            <person name="Lee B.I."/>
            <person name="Makabe K.W."/>
            <person name="Manohar C."/>
            <person name="Matassi G."/>
            <person name="Medina M."/>
            <person name="Mochizuki Y."/>
            <person name="Mount S."/>
            <person name="Morishita T."/>
            <person name="Miura S."/>
            <person name="Nakayama A."/>
            <person name="Nishizaka S."/>
            <person name="Nomoto H."/>
            <person name="Ohta F."/>
            <person name="Oishi K."/>
            <person name="Rigoutsos I."/>
            <person name="Sano M."/>
            <person name="Sasaki A."/>
            <person name="Sasakura Y."/>
            <person name="Shoguchi E."/>
            <person name="Shin-i T."/>
            <person name="Spagnuolo A."/>
            <person name="Stainier D."/>
            <person name="Suzuki M.M."/>
            <person name="Tassy O."/>
            <person name="Takatori N."/>
            <person name="Tokuoka M."/>
            <person name="Yagi K."/>
            <person name="Yoshizaki F."/>
            <person name="Wada S."/>
            <person name="Zhang C."/>
            <person name="Hyatt P.D."/>
            <person name="Larimer F."/>
            <person name="Detter C."/>
            <person name="Doggett N."/>
            <person name="Glavina T."/>
            <person name="Hawkins T."/>
            <person name="Richardson P."/>
            <person name="Lucas S."/>
            <person name="Kohara Y."/>
            <person name="Levine M."/>
            <person name="Satoh N."/>
            <person name="Rokhsar D.S."/>
        </authorList>
    </citation>
    <scope>NUCLEOTIDE SEQUENCE [LARGE SCALE GENOMIC DNA]</scope>
</reference>
<dbReference type="HOGENOM" id="CLU_2694089_0_0_1"/>